<dbReference type="SUPFAM" id="SSF52540">
    <property type="entry name" value="P-loop containing nucleoside triphosphate hydrolases"/>
    <property type="match status" value="1"/>
</dbReference>
<dbReference type="Proteomes" id="UP001597351">
    <property type="component" value="Unassembled WGS sequence"/>
</dbReference>
<keyword evidence="2" id="KW-1185">Reference proteome</keyword>
<name>A0ABW4TQM3_9ACTN</name>
<reference evidence="2" key="1">
    <citation type="journal article" date="2019" name="Int. J. Syst. Evol. Microbiol.">
        <title>The Global Catalogue of Microorganisms (GCM) 10K type strain sequencing project: providing services to taxonomists for standard genome sequencing and annotation.</title>
        <authorList>
            <consortium name="The Broad Institute Genomics Platform"/>
            <consortium name="The Broad Institute Genome Sequencing Center for Infectious Disease"/>
            <person name="Wu L."/>
            <person name="Ma J."/>
        </authorList>
    </citation>
    <scope>NUCLEOTIDE SEQUENCE [LARGE SCALE GENOMIC DNA]</scope>
    <source>
        <strain evidence="2">CGMCC 1.12477</strain>
    </source>
</reference>
<accession>A0ABW4TQM3</accession>
<dbReference type="EMBL" id="JBHUGD010000003">
    <property type="protein sequence ID" value="MFD1948216.1"/>
    <property type="molecule type" value="Genomic_DNA"/>
</dbReference>
<dbReference type="InterPro" id="IPR027417">
    <property type="entry name" value="P-loop_NTPase"/>
</dbReference>
<sequence length="359" mass="40437">MARRLFLHVGTMKSGTSYLQSLWWQNHRTLAERGLLLPGDRRGVHFHAATEVCGRADVRALMSEEHRGSWDRVRQEAAASDTDVLVSHELFSRATPDEADTALRELERVSEEVHVVLTARDLSRQLASSWQQDVKQGSTDTLEHYWRRAADDTGRTGEFWTLHDVPAILERWSRGLPDDRVHLVVLPGPGAPRDWLWRAVCELTGVDPAGLDDDAQRSNDSLGLAEVEVLRRVQASLPPESRHLETTRFLKGFFTRQVLAGSGDGERFVLGPERHAWARSLAEDQVADLRTRPWHVVGDVADLLPPEQPLPGRTPEEVSAEEVADAAVNSLVGQLLRSHEQRDRVRSLREEVRRLRGSS</sequence>
<dbReference type="Gene3D" id="3.40.50.300">
    <property type="entry name" value="P-loop containing nucleotide triphosphate hydrolases"/>
    <property type="match status" value="1"/>
</dbReference>
<evidence type="ECO:0000313" key="2">
    <source>
        <dbReference type="Proteomes" id="UP001597351"/>
    </source>
</evidence>
<evidence type="ECO:0000313" key="1">
    <source>
        <dbReference type="EMBL" id="MFD1948216.1"/>
    </source>
</evidence>
<dbReference type="RefSeq" id="WP_343920053.1">
    <property type="nucleotide sequence ID" value="NZ_BAAAJT010000002.1"/>
</dbReference>
<organism evidence="1 2">
    <name type="scientific">Nocardioides aestuarii</name>
    <dbReference type="NCBI Taxonomy" id="252231"/>
    <lineage>
        <taxon>Bacteria</taxon>
        <taxon>Bacillati</taxon>
        <taxon>Actinomycetota</taxon>
        <taxon>Actinomycetes</taxon>
        <taxon>Propionibacteriales</taxon>
        <taxon>Nocardioidaceae</taxon>
        <taxon>Nocardioides</taxon>
    </lineage>
</organism>
<proteinExistence type="predicted"/>
<evidence type="ECO:0008006" key="3">
    <source>
        <dbReference type="Google" id="ProtNLM"/>
    </source>
</evidence>
<protein>
    <recommendedName>
        <fullName evidence="3">Sulfotransferase family protein</fullName>
    </recommendedName>
</protein>
<gene>
    <name evidence="1" type="ORF">ACFSDE_15545</name>
</gene>
<comment type="caution">
    <text evidence="1">The sequence shown here is derived from an EMBL/GenBank/DDBJ whole genome shotgun (WGS) entry which is preliminary data.</text>
</comment>